<keyword evidence="2" id="KW-1185">Reference proteome</keyword>
<evidence type="ECO:0000313" key="2">
    <source>
        <dbReference type="Proteomes" id="UP000182062"/>
    </source>
</evidence>
<organism evidence="1 2">
    <name type="scientific">Rossellomorea aquimaris</name>
    <dbReference type="NCBI Taxonomy" id="189382"/>
    <lineage>
        <taxon>Bacteria</taxon>
        <taxon>Bacillati</taxon>
        <taxon>Bacillota</taxon>
        <taxon>Bacilli</taxon>
        <taxon>Bacillales</taxon>
        <taxon>Bacillaceae</taxon>
        <taxon>Rossellomorea</taxon>
    </lineage>
</organism>
<protein>
    <submittedName>
        <fullName evidence="1">Uncharacterized protein</fullName>
    </submittedName>
</protein>
<accession>A0A1J6X3L2</accession>
<sequence length="66" mass="7290">MKKMMIAILFILLLFAGFIGVRFGSALTQEGNPALYLVSAAKLELAGNGYEKIYEAENENQIFICT</sequence>
<evidence type="ECO:0000313" key="1">
    <source>
        <dbReference type="EMBL" id="OIU72721.1"/>
    </source>
</evidence>
<dbReference type="OrthoDB" id="6194834at2"/>
<name>A0A1J6X3L2_9BACI</name>
<dbReference type="EMBL" id="MINN01000072">
    <property type="protein sequence ID" value="OIU72721.1"/>
    <property type="molecule type" value="Genomic_DNA"/>
</dbReference>
<gene>
    <name evidence="1" type="ORF">BHE18_15130</name>
</gene>
<dbReference type="Proteomes" id="UP000182062">
    <property type="component" value="Unassembled WGS sequence"/>
</dbReference>
<comment type="caution">
    <text evidence="1">The sequence shown here is derived from an EMBL/GenBank/DDBJ whole genome shotgun (WGS) entry which is preliminary data.</text>
</comment>
<reference evidence="1 2" key="1">
    <citation type="submission" date="2016-09" db="EMBL/GenBank/DDBJ databases">
        <title>Bacillus aquimaris SAMM genome sequence reveals colonization and biosurfactant production capacities.</title>
        <authorList>
            <person name="Waghmode S.R."/>
            <person name="Suryavanshi M.V."/>
        </authorList>
    </citation>
    <scope>NUCLEOTIDE SEQUENCE [LARGE SCALE GENOMIC DNA]</scope>
    <source>
        <strain evidence="1 2">SAMM</strain>
    </source>
</reference>
<dbReference type="RefSeq" id="WP_071617250.1">
    <property type="nucleotide sequence ID" value="NZ_MINN01000072.1"/>
</dbReference>
<dbReference type="AlphaFoldDB" id="A0A1J6X3L2"/>
<proteinExistence type="predicted"/>